<dbReference type="AlphaFoldDB" id="A0A2J7QKR0"/>
<comment type="caution">
    <text evidence="2">The sequence shown here is derived from an EMBL/GenBank/DDBJ whole genome shotgun (WGS) entry which is preliminary data.</text>
</comment>
<dbReference type="OrthoDB" id="8173223at2759"/>
<evidence type="ECO:0000313" key="2">
    <source>
        <dbReference type="EMBL" id="PNF29174.1"/>
    </source>
</evidence>
<keyword evidence="3" id="KW-1185">Reference proteome</keyword>
<organism evidence="2 3">
    <name type="scientific">Cryptotermes secundus</name>
    <dbReference type="NCBI Taxonomy" id="105785"/>
    <lineage>
        <taxon>Eukaryota</taxon>
        <taxon>Metazoa</taxon>
        <taxon>Ecdysozoa</taxon>
        <taxon>Arthropoda</taxon>
        <taxon>Hexapoda</taxon>
        <taxon>Insecta</taxon>
        <taxon>Pterygota</taxon>
        <taxon>Neoptera</taxon>
        <taxon>Polyneoptera</taxon>
        <taxon>Dictyoptera</taxon>
        <taxon>Blattodea</taxon>
        <taxon>Blattoidea</taxon>
        <taxon>Termitoidae</taxon>
        <taxon>Kalotermitidae</taxon>
        <taxon>Cryptotermitinae</taxon>
        <taxon>Cryptotermes</taxon>
    </lineage>
</organism>
<feature type="chain" id="PRO_5014354896" evidence="1">
    <location>
        <begin position="18"/>
        <end position="177"/>
    </location>
</feature>
<dbReference type="InParanoid" id="A0A2J7QKR0"/>
<keyword evidence="1" id="KW-0732">Signal</keyword>
<evidence type="ECO:0000256" key="1">
    <source>
        <dbReference type="SAM" id="SignalP"/>
    </source>
</evidence>
<proteinExistence type="predicted"/>
<accession>A0A2J7QKR0</accession>
<feature type="signal peptide" evidence="1">
    <location>
        <begin position="1"/>
        <end position="17"/>
    </location>
</feature>
<gene>
    <name evidence="2" type="ORF">B7P43_G11866</name>
</gene>
<reference evidence="2 3" key="1">
    <citation type="submission" date="2017-12" db="EMBL/GenBank/DDBJ databases">
        <title>Hemimetabolous genomes reveal molecular basis of termite eusociality.</title>
        <authorList>
            <person name="Harrison M.C."/>
            <person name="Jongepier E."/>
            <person name="Robertson H.M."/>
            <person name="Arning N."/>
            <person name="Bitard-Feildel T."/>
            <person name="Chao H."/>
            <person name="Childers C.P."/>
            <person name="Dinh H."/>
            <person name="Doddapaneni H."/>
            <person name="Dugan S."/>
            <person name="Gowin J."/>
            <person name="Greiner C."/>
            <person name="Han Y."/>
            <person name="Hu H."/>
            <person name="Hughes D.S.T."/>
            <person name="Huylmans A.-K."/>
            <person name="Kemena C."/>
            <person name="Kremer L.P.M."/>
            <person name="Lee S.L."/>
            <person name="Lopez-Ezquerra A."/>
            <person name="Mallet L."/>
            <person name="Monroy-Kuhn J.M."/>
            <person name="Moser A."/>
            <person name="Murali S.C."/>
            <person name="Muzny D.M."/>
            <person name="Otani S."/>
            <person name="Piulachs M.-D."/>
            <person name="Poelchau M."/>
            <person name="Qu J."/>
            <person name="Schaub F."/>
            <person name="Wada-Katsumata A."/>
            <person name="Worley K.C."/>
            <person name="Xie Q."/>
            <person name="Ylla G."/>
            <person name="Poulsen M."/>
            <person name="Gibbs R.A."/>
            <person name="Schal C."/>
            <person name="Richards S."/>
            <person name="Belles X."/>
            <person name="Korb J."/>
            <person name="Bornberg-Bauer E."/>
        </authorList>
    </citation>
    <scope>NUCLEOTIDE SEQUENCE [LARGE SCALE GENOMIC DNA]</scope>
    <source>
        <tissue evidence="2">Whole body</tissue>
    </source>
</reference>
<dbReference type="Proteomes" id="UP000235965">
    <property type="component" value="Unassembled WGS sequence"/>
</dbReference>
<sequence length="177" mass="19052">MLLILLMMLGPLTAANSTKPLPVMKHQMCSDLCTSGLGGAPCGELCSEDLGFDLQSRVRQYTVTVPRKKEIYGPRRTVCPLLCRSNLGEPLCGCHVESALVMKPVNWTAICDSFCLLEGYTLYGCPRCSVLKPHKARLSMASDATRGNSQDVDWADLCAYLCSIGEGGAACNCDAVP</sequence>
<evidence type="ECO:0000313" key="3">
    <source>
        <dbReference type="Proteomes" id="UP000235965"/>
    </source>
</evidence>
<protein>
    <submittedName>
        <fullName evidence="2">Uncharacterized protein</fullName>
    </submittedName>
</protein>
<name>A0A2J7QKR0_9NEOP</name>
<dbReference type="EMBL" id="NEVH01013258">
    <property type="protein sequence ID" value="PNF29174.1"/>
    <property type="molecule type" value="Genomic_DNA"/>
</dbReference>